<reference evidence="2" key="1">
    <citation type="journal article" date="2023" name="Nat. Plants">
        <title>Single-cell RNA sequencing provides a high-resolution roadmap for understanding the multicellular compartmentation of specialized metabolism.</title>
        <authorList>
            <person name="Sun S."/>
            <person name="Shen X."/>
            <person name="Li Y."/>
            <person name="Li Y."/>
            <person name="Wang S."/>
            <person name="Li R."/>
            <person name="Zhang H."/>
            <person name="Shen G."/>
            <person name="Guo B."/>
            <person name="Wei J."/>
            <person name="Xu J."/>
            <person name="St-Pierre B."/>
            <person name="Chen S."/>
            <person name="Sun C."/>
        </authorList>
    </citation>
    <scope>NUCLEOTIDE SEQUENCE [LARGE SCALE GENOMIC DNA]</scope>
</reference>
<dbReference type="EMBL" id="CM044705">
    <property type="protein sequence ID" value="KAI5663915.1"/>
    <property type="molecule type" value="Genomic_DNA"/>
</dbReference>
<sequence>MQQSIEGLARQFQSVVRDIKELKKGKSSAAMEQRVGDNLGGFNSPHHQRTFDNVSTYGYHDLPVQNSHPFHEGGYQGRSPVFERNHPTNNSRAAPTFAVGFWMGALLNTTLTTNSRSYPTITGRSRDGFRLTALLGGRGHQRPHEEFRSNEAWHEDNLGVEEDGYPIEGQEYFGGHYGGHQVDKALKKIKWKGLPKKDDTSKVSFKDNPRHNIEEKDLNGWIEKDEEDCLEDLVYEKDSHVDEVIGDTSLEAEQDALSLVTIRTLTTQAIDEKSREKKMKSCKKINDQNKASAREEKRIVEQGSFKRNKVLSNPFLLHCKSMNGVQQRADENGLKQSDKDGKRCQMVTKREPTTDGRPPYCQGLAYWQQKSFR</sequence>
<dbReference type="Proteomes" id="UP001060085">
    <property type="component" value="Linkage Group LG05"/>
</dbReference>
<keyword evidence="2" id="KW-1185">Reference proteome</keyword>
<evidence type="ECO:0000313" key="1">
    <source>
        <dbReference type="EMBL" id="KAI5663915.1"/>
    </source>
</evidence>
<gene>
    <name evidence="1" type="ORF">M9H77_23238</name>
</gene>
<comment type="caution">
    <text evidence="1">The sequence shown here is derived from an EMBL/GenBank/DDBJ whole genome shotgun (WGS) entry which is preliminary data.</text>
</comment>
<name>A0ACC0AU97_CATRO</name>
<accession>A0ACC0AU97</accession>
<protein>
    <submittedName>
        <fullName evidence="1">Uncharacterized protein</fullName>
    </submittedName>
</protein>
<evidence type="ECO:0000313" key="2">
    <source>
        <dbReference type="Proteomes" id="UP001060085"/>
    </source>
</evidence>
<proteinExistence type="predicted"/>
<organism evidence="1 2">
    <name type="scientific">Catharanthus roseus</name>
    <name type="common">Madagascar periwinkle</name>
    <name type="synonym">Vinca rosea</name>
    <dbReference type="NCBI Taxonomy" id="4058"/>
    <lineage>
        <taxon>Eukaryota</taxon>
        <taxon>Viridiplantae</taxon>
        <taxon>Streptophyta</taxon>
        <taxon>Embryophyta</taxon>
        <taxon>Tracheophyta</taxon>
        <taxon>Spermatophyta</taxon>
        <taxon>Magnoliopsida</taxon>
        <taxon>eudicotyledons</taxon>
        <taxon>Gunneridae</taxon>
        <taxon>Pentapetalae</taxon>
        <taxon>asterids</taxon>
        <taxon>lamiids</taxon>
        <taxon>Gentianales</taxon>
        <taxon>Apocynaceae</taxon>
        <taxon>Rauvolfioideae</taxon>
        <taxon>Vinceae</taxon>
        <taxon>Catharanthinae</taxon>
        <taxon>Catharanthus</taxon>
    </lineage>
</organism>